<feature type="compositionally biased region" description="Acidic residues" evidence="6">
    <location>
        <begin position="801"/>
        <end position="823"/>
    </location>
</feature>
<evidence type="ECO:0000256" key="6">
    <source>
        <dbReference type="SAM" id="MobiDB-lite"/>
    </source>
</evidence>
<accession>A0A1E4SZF1</accession>
<dbReference type="InterPro" id="IPR016024">
    <property type="entry name" value="ARM-type_fold"/>
</dbReference>
<dbReference type="PANTHER" id="PTHR11134">
    <property type="entry name" value="ADAPTOR COMPLEX SUBUNIT BETA FAMILY MEMBER"/>
    <property type="match status" value="1"/>
</dbReference>
<keyword evidence="4" id="KW-0653">Protein transport</keyword>
<dbReference type="GO" id="GO:0016192">
    <property type="term" value="P:vesicle-mediated transport"/>
    <property type="evidence" value="ECO:0007669"/>
    <property type="project" value="InterPro"/>
</dbReference>
<dbReference type="InterPro" id="IPR002553">
    <property type="entry name" value="Clathrin/coatomer_adapt-like_N"/>
</dbReference>
<dbReference type="STRING" id="983967.A0A1E4SZF1"/>
<feature type="region of interest" description="Disordered" evidence="6">
    <location>
        <begin position="742"/>
        <end position="764"/>
    </location>
</feature>
<reference evidence="9" key="1">
    <citation type="submission" date="2016-04" db="EMBL/GenBank/DDBJ databases">
        <title>Comparative genomics of biotechnologically important yeasts.</title>
        <authorList>
            <consortium name="DOE Joint Genome Institute"/>
            <person name="Riley R."/>
            <person name="Haridas S."/>
            <person name="Wolfe K.H."/>
            <person name="Lopes M.R."/>
            <person name="Hittinger C.T."/>
            <person name="Goker M."/>
            <person name="Salamov A."/>
            <person name="Wisecaver J."/>
            <person name="Long T.M."/>
            <person name="Aerts A.L."/>
            <person name="Barry K."/>
            <person name="Choi C."/>
            <person name="Clum A."/>
            <person name="Coughlan A.Y."/>
            <person name="Deshpande S."/>
            <person name="Douglass A.P."/>
            <person name="Hanson S.J."/>
            <person name="Klenk H.-P."/>
            <person name="Labutti K."/>
            <person name="Lapidus A."/>
            <person name="Lindquist E."/>
            <person name="Lipzen A."/>
            <person name="Meier-Kolthoff J.P."/>
            <person name="Ohm R.A."/>
            <person name="Otillar R.P."/>
            <person name="Pangilinan J."/>
            <person name="Peng Y."/>
            <person name="Rokas A."/>
            <person name="Rosa C.A."/>
            <person name="Scheuner C."/>
            <person name="Sibirny A.A."/>
            <person name="Slot J.C."/>
            <person name="Stielow J.B."/>
            <person name="Sun H."/>
            <person name="Kurtzman C.P."/>
            <person name="Blackwell M."/>
            <person name="Grigoriev I.V."/>
            <person name="Jeffries T.W."/>
        </authorList>
    </citation>
    <scope>NUCLEOTIDE SEQUENCE [LARGE SCALE GENOMIC DNA]</scope>
    <source>
        <strain evidence="9">NRRL YB-2248</strain>
    </source>
</reference>
<gene>
    <name evidence="8" type="ORF">CANARDRAFT_8023</name>
</gene>
<evidence type="ECO:0000256" key="4">
    <source>
        <dbReference type="ARBA" id="ARBA00022927"/>
    </source>
</evidence>
<proteinExistence type="inferred from homology"/>
<evidence type="ECO:0000256" key="3">
    <source>
        <dbReference type="ARBA" id="ARBA00022448"/>
    </source>
</evidence>
<keyword evidence="9" id="KW-1185">Reference proteome</keyword>
<dbReference type="AlphaFoldDB" id="A0A1E4SZF1"/>
<dbReference type="InterPro" id="IPR011989">
    <property type="entry name" value="ARM-like"/>
</dbReference>
<comment type="similarity">
    <text evidence="2">Belongs to the adaptor complexes large subunit family.</text>
</comment>
<dbReference type="InterPro" id="IPR026739">
    <property type="entry name" value="AP_beta"/>
</dbReference>
<evidence type="ECO:0000313" key="9">
    <source>
        <dbReference type="Proteomes" id="UP000094801"/>
    </source>
</evidence>
<organism evidence="8 9">
    <name type="scientific">[Candida] arabinofermentans NRRL YB-2248</name>
    <dbReference type="NCBI Taxonomy" id="983967"/>
    <lineage>
        <taxon>Eukaryota</taxon>
        <taxon>Fungi</taxon>
        <taxon>Dikarya</taxon>
        <taxon>Ascomycota</taxon>
        <taxon>Saccharomycotina</taxon>
        <taxon>Pichiomycetes</taxon>
        <taxon>Pichiales</taxon>
        <taxon>Pichiaceae</taxon>
        <taxon>Ogataea</taxon>
        <taxon>Ogataea/Candida clade</taxon>
    </lineage>
</organism>
<dbReference type="OrthoDB" id="10254310at2759"/>
<dbReference type="Proteomes" id="UP000094801">
    <property type="component" value="Unassembled WGS sequence"/>
</dbReference>
<name>A0A1E4SZF1_9ASCO</name>
<feature type="domain" description="Clathrin/coatomer adaptor adaptin-like N-terminal" evidence="7">
    <location>
        <begin position="60"/>
        <end position="619"/>
    </location>
</feature>
<dbReference type="Gene3D" id="1.25.10.10">
    <property type="entry name" value="Leucine-rich Repeat Variant"/>
    <property type="match status" value="1"/>
</dbReference>
<comment type="subcellular location">
    <subcellularLocation>
        <location evidence="1">Endomembrane system</location>
    </subcellularLocation>
</comment>
<keyword evidence="3" id="KW-0813">Transport</keyword>
<evidence type="ECO:0000256" key="2">
    <source>
        <dbReference type="ARBA" id="ARBA00006613"/>
    </source>
</evidence>
<dbReference type="EMBL" id="KV453854">
    <property type="protein sequence ID" value="ODV84886.1"/>
    <property type="molecule type" value="Genomic_DNA"/>
</dbReference>
<sequence>MTDSLMNLGTIFENATKNLSTTMNDAFSSTNVNLNQLNLHPAINKLLNTNYHSSQNMEFTSKQIVDGLNSSNDKEILVILKYLVKLMSTQDNKDNDIIQVFPHVIKNITSKNIKIKRLVYIILLSFNHLQQDISLLSINAIQKSLTDKNCINRALSIRCLSGIKIPAILPILLLSLKKTVKDSSPLVRSASAVAIIKCFQLDRDYSRNKQLSNELKDESSVPYQLYNFVDILLSDNDPKVLSSAIVCYNTIYRGYFDLIHPKFNHLLTKLPDLDEYSKCLLIDLLTDYSIMYLPQPSMNSICEELQLFEQSLQKLIYTPSANVCLSLSRCLINLFPFNITNFQLDYLFIKFIGSEQENTVQLMMNQILYMLNNNLIKFKNSQITTFIPLSRDSVKLSKLKISILIKLINESTFDTIFKELKFLIESSNIHRVCKILILKQLNNISSSITNVEQLSKIIRFYLLKLNLERNELLIAEYITGLRFLIQTNLSANIDILIKLTGKLINENLSPVAKSSIIWLLGEFSNSQFSDEKSIILNDSLPDILRIVISNFKNEEYLVKLEILTTITKITSNQIYSKKKQGESYDLDNYIWKLFNLVLQYTKYDLNIDLRDRSRLIGSILPNLIYLDASLTATTIIDFSSYFNDNGNGNFYIEQCYSKLKEIELSVLLFQLVKPSPLSNIDLGLITSSDYSTILQFNKVTSIKLDLELLPYYQELRNQPFELKDYSKYTKSISSKTMDFTNTKSQSSILGNSRTANNSRVSSYGDNNVKKYKLQTLDDFLSHGSNSANLFGSDNIKKIIPESDESESEESEDSEEIEPSEESEAVEKDTVDEVDEDEDKEGYEEYSDEDEEYSDNKRLL</sequence>
<protein>
    <recommendedName>
        <fullName evidence="7">Clathrin/coatomer adaptor adaptin-like N-terminal domain-containing protein</fullName>
    </recommendedName>
</protein>
<dbReference type="GO" id="GO:0012505">
    <property type="term" value="C:endomembrane system"/>
    <property type="evidence" value="ECO:0007669"/>
    <property type="project" value="UniProtKB-SubCell"/>
</dbReference>
<evidence type="ECO:0000256" key="1">
    <source>
        <dbReference type="ARBA" id="ARBA00004308"/>
    </source>
</evidence>
<dbReference type="SUPFAM" id="SSF48371">
    <property type="entry name" value="ARM repeat"/>
    <property type="match status" value="1"/>
</dbReference>
<feature type="region of interest" description="Disordered" evidence="6">
    <location>
        <begin position="800"/>
        <end position="859"/>
    </location>
</feature>
<dbReference type="GO" id="GO:0006886">
    <property type="term" value="P:intracellular protein transport"/>
    <property type="evidence" value="ECO:0007669"/>
    <property type="project" value="InterPro"/>
</dbReference>
<evidence type="ECO:0000259" key="7">
    <source>
        <dbReference type="Pfam" id="PF01602"/>
    </source>
</evidence>
<dbReference type="Pfam" id="PF01602">
    <property type="entry name" value="Adaptin_N"/>
    <property type="match status" value="1"/>
</dbReference>
<evidence type="ECO:0000313" key="8">
    <source>
        <dbReference type="EMBL" id="ODV84886.1"/>
    </source>
</evidence>
<keyword evidence="5" id="KW-0472">Membrane</keyword>
<feature type="compositionally biased region" description="Acidic residues" evidence="6">
    <location>
        <begin position="831"/>
        <end position="852"/>
    </location>
</feature>
<evidence type="ECO:0000256" key="5">
    <source>
        <dbReference type="ARBA" id="ARBA00023136"/>
    </source>
</evidence>
<dbReference type="GO" id="GO:0030117">
    <property type="term" value="C:membrane coat"/>
    <property type="evidence" value="ECO:0007669"/>
    <property type="project" value="InterPro"/>
</dbReference>